<proteinExistence type="predicted"/>
<feature type="transmembrane region" description="Helical" evidence="1">
    <location>
        <begin position="7"/>
        <end position="24"/>
    </location>
</feature>
<keyword evidence="1" id="KW-1133">Transmembrane helix</keyword>
<evidence type="ECO:0000313" key="2">
    <source>
        <dbReference type="EMBL" id="JAP10216.1"/>
    </source>
</evidence>
<sequence length="60" mass="6849">MLMGCDGIARVVLLMLVFNIFWKTSWSLPFNFPTKLSSFMPSSSCLTLFLCKAHLHLPTR</sequence>
<keyword evidence="1" id="KW-0472">Membrane</keyword>
<name>A0A0V0GQB4_SOLCH</name>
<reference evidence="2" key="1">
    <citation type="submission" date="2015-12" db="EMBL/GenBank/DDBJ databases">
        <title>Gene expression during late stages of embryo sac development: a critical building block for successful pollen-pistil interactions.</title>
        <authorList>
            <person name="Liu Y."/>
            <person name="Joly V."/>
            <person name="Sabar M."/>
            <person name="Matton D.P."/>
        </authorList>
    </citation>
    <scope>NUCLEOTIDE SEQUENCE</scope>
</reference>
<accession>A0A0V0GQB4</accession>
<evidence type="ECO:0000256" key="1">
    <source>
        <dbReference type="SAM" id="Phobius"/>
    </source>
</evidence>
<dbReference type="AlphaFoldDB" id="A0A0V0GQB4"/>
<keyword evidence="1" id="KW-0812">Transmembrane</keyword>
<organism evidence="2">
    <name type="scientific">Solanum chacoense</name>
    <name type="common">Chaco potato</name>
    <dbReference type="NCBI Taxonomy" id="4108"/>
    <lineage>
        <taxon>Eukaryota</taxon>
        <taxon>Viridiplantae</taxon>
        <taxon>Streptophyta</taxon>
        <taxon>Embryophyta</taxon>
        <taxon>Tracheophyta</taxon>
        <taxon>Spermatophyta</taxon>
        <taxon>Magnoliopsida</taxon>
        <taxon>eudicotyledons</taxon>
        <taxon>Gunneridae</taxon>
        <taxon>Pentapetalae</taxon>
        <taxon>asterids</taxon>
        <taxon>lamiids</taxon>
        <taxon>Solanales</taxon>
        <taxon>Solanaceae</taxon>
        <taxon>Solanoideae</taxon>
        <taxon>Solaneae</taxon>
        <taxon>Solanum</taxon>
    </lineage>
</organism>
<protein>
    <submittedName>
        <fullName evidence="2">Putative ovule protein</fullName>
    </submittedName>
</protein>
<dbReference type="EMBL" id="GEDG01033519">
    <property type="protein sequence ID" value="JAP10216.1"/>
    <property type="molecule type" value="Transcribed_RNA"/>
</dbReference>